<dbReference type="PANTHER" id="PTHR46524:SF7">
    <property type="entry name" value="CW-TYPE ZINC FINGER"/>
    <property type="match status" value="1"/>
</dbReference>
<dbReference type="EMBL" id="KZ772683">
    <property type="protein sequence ID" value="PTQ46419.1"/>
    <property type="molecule type" value="Genomic_DNA"/>
</dbReference>
<keyword evidence="3" id="KW-0862">Zinc</keyword>
<evidence type="ECO:0000256" key="1">
    <source>
        <dbReference type="ARBA" id="ARBA00022723"/>
    </source>
</evidence>
<reference evidence="6" key="1">
    <citation type="journal article" date="2017" name="Cell">
        <title>Insights into land plant evolution garnered from the Marchantia polymorpha genome.</title>
        <authorList>
            <person name="Bowman J.L."/>
            <person name="Kohchi T."/>
            <person name="Yamato K.T."/>
            <person name="Jenkins J."/>
            <person name="Shu S."/>
            <person name="Ishizaki K."/>
            <person name="Yamaoka S."/>
            <person name="Nishihama R."/>
            <person name="Nakamura Y."/>
            <person name="Berger F."/>
            <person name="Adam C."/>
            <person name="Aki S.S."/>
            <person name="Althoff F."/>
            <person name="Araki T."/>
            <person name="Arteaga-Vazquez M.A."/>
            <person name="Balasubrmanian S."/>
            <person name="Barry K."/>
            <person name="Bauer D."/>
            <person name="Boehm C.R."/>
            <person name="Briginshaw L."/>
            <person name="Caballero-Perez J."/>
            <person name="Catarino B."/>
            <person name="Chen F."/>
            <person name="Chiyoda S."/>
            <person name="Chovatia M."/>
            <person name="Davies K.M."/>
            <person name="Delmans M."/>
            <person name="Demura T."/>
            <person name="Dierschke T."/>
            <person name="Dolan L."/>
            <person name="Dorantes-Acosta A.E."/>
            <person name="Eklund D.M."/>
            <person name="Florent S.N."/>
            <person name="Flores-Sandoval E."/>
            <person name="Fujiyama A."/>
            <person name="Fukuzawa H."/>
            <person name="Galik B."/>
            <person name="Grimanelli D."/>
            <person name="Grimwood J."/>
            <person name="Grossniklaus U."/>
            <person name="Hamada T."/>
            <person name="Haseloff J."/>
            <person name="Hetherington A.J."/>
            <person name="Higo A."/>
            <person name="Hirakawa Y."/>
            <person name="Hundley H.N."/>
            <person name="Ikeda Y."/>
            <person name="Inoue K."/>
            <person name="Inoue S.I."/>
            <person name="Ishida S."/>
            <person name="Jia Q."/>
            <person name="Kakita M."/>
            <person name="Kanazawa T."/>
            <person name="Kawai Y."/>
            <person name="Kawashima T."/>
            <person name="Kennedy M."/>
            <person name="Kinose K."/>
            <person name="Kinoshita T."/>
            <person name="Kohara Y."/>
            <person name="Koide E."/>
            <person name="Komatsu K."/>
            <person name="Kopischke S."/>
            <person name="Kubo M."/>
            <person name="Kyozuka J."/>
            <person name="Lagercrantz U."/>
            <person name="Lin S.S."/>
            <person name="Lindquist E."/>
            <person name="Lipzen A.M."/>
            <person name="Lu C.W."/>
            <person name="De Luna E."/>
            <person name="Martienssen R.A."/>
            <person name="Minamino N."/>
            <person name="Mizutani M."/>
            <person name="Mizutani M."/>
            <person name="Mochizuki N."/>
            <person name="Monte I."/>
            <person name="Mosher R."/>
            <person name="Nagasaki H."/>
            <person name="Nakagami H."/>
            <person name="Naramoto S."/>
            <person name="Nishitani K."/>
            <person name="Ohtani M."/>
            <person name="Okamoto T."/>
            <person name="Okumura M."/>
            <person name="Phillips J."/>
            <person name="Pollak B."/>
            <person name="Reinders A."/>
            <person name="Rovekamp M."/>
            <person name="Sano R."/>
            <person name="Sawa S."/>
            <person name="Schmid M.W."/>
            <person name="Shirakawa M."/>
            <person name="Solano R."/>
            <person name="Spunde A."/>
            <person name="Suetsugu N."/>
            <person name="Sugano S."/>
            <person name="Sugiyama A."/>
            <person name="Sun R."/>
            <person name="Suzuki Y."/>
            <person name="Takenaka M."/>
            <person name="Takezawa D."/>
            <person name="Tomogane H."/>
            <person name="Tsuzuki M."/>
            <person name="Ueda T."/>
            <person name="Umeda M."/>
            <person name="Ward J.M."/>
            <person name="Watanabe Y."/>
            <person name="Yazaki K."/>
            <person name="Yokoyama R."/>
            <person name="Yoshitake Y."/>
            <person name="Yotsui I."/>
            <person name="Zachgo S."/>
            <person name="Schmutz J."/>
        </authorList>
    </citation>
    <scope>NUCLEOTIDE SEQUENCE [LARGE SCALE GENOMIC DNA]</scope>
    <source>
        <strain evidence="6">Tak-1</strain>
    </source>
</reference>
<evidence type="ECO:0000313" key="5">
    <source>
        <dbReference type="EMBL" id="PTQ46419.1"/>
    </source>
</evidence>
<evidence type="ECO:0000256" key="2">
    <source>
        <dbReference type="ARBA" id="ARBA00022771"/>
    </source>
</evidence>
<evidence type="ECO:0000313" key="6">
    <source>
        <dbReference type="Proteomes" id="UP000244005"/>
    </source>
</evidence>
<dbReference type="InterPro" id="IPR011124">
    <property type="entry name" value="Znf_CW"/>
</dbReference>
<accession>A0A2R6XK25</accession>
<keyword evidence="2" id="KW-0863">Zinc-finger</keyword>
<dbReference type="AlphaFoldDB" id="A0A2R6XK25"/>
<dbReference type="PANTHER" id="PTHR46524">
    <property type="entry name" value="CW-TYPE ZINC FINGER"/>
    <property type="match status" value="1"/>
</dbReference>
<dbReference type="InterPro" id="IPR055300">
    <property type="entry name" value="CWZF3/5/7"/>
</dbReference>
<evidence type="ECO:0000256" key="3">
    <source>
        <dbReference type="ARBA" id="ARBA00022833"/>
    </source>
</evidence>
<keyword evidence="6" id="KW-1185">Reference proteome</keyword>
<keyword evidence="1" id="KW-0479">Metal-binding</keyword>
<evidence type="ECO:0000259" key="4">
    <source>
        <dbReference type="PROSITE" id="PS51050"/>
    </source>
</evidence>
<dbReference type="Gene3D" id="3.30.40.100">
    <property type="match status" value="1"/>
</dbReference>
<gene>
    <name evidence="5" type="ORF">MARPO_0011s0099</name>
</gene>
<dbReference type="PROSITE" id="PS51050">
    <property type="entry name" value="ZF_CW"/>
    <property type="match status" value="1"/>
</dbReference>
<proteinExistence type="predicted"/>
<dbReference type="Proteomes" id="UP000244005">
    <property type="component" value="Unassembled WGS sequence"/>
</dbReference>
<protein>
    <recommendedName>
        <fullName evidence="4">CW-type domain-containing protein</fullName>
    </recommendedName>
</protein>
<organism evidence="5 6">
    <name type="scientific">Marchantia polymorpha</name>
    <name type="common">Common liverwort</name>
    <name type="synonym">Marchantia aquatica</name>
    <dbReference type="NCBI Taxonomy" id="3197"/>
    <lineage>
        <taxon>Eukaryota</taxon>
        <taxon>Viridiplantae</taxon>
        <taxon>Streptophyta</taxon>
        <taxon>Embryophyta</taxon>
        <taxon>Marchantiophyta</taxon>
        <taxon>Marchantiopsida</taxon>
        <taxon>Marchantiidae</taxon>
        <taxon>Marchantiales</taxon>
        <taxon>Marchantiaceae</taxon>
        <taxon>Marchantia</taxon>
    </lineage>
</organism>
<feature type="domain" description="CW-type" evidence="4">
    <location>
        <begin position="79"/>
        <end position="132"/>
    </location>
</feature>
<dbReference type="GO" id="GO:0008270">
    <property type="term" value="F:zinc ion binding"/>
    <property type="evidence" value="ECO:0007669"/>
    <property type="project" value="UniProtKB-KW"/>
</dbReference>
<name>A0A2R6XK25_MARPO</name>
<sequence>MTDCHVVGEDFTLGLHSRPSVEPKKGKESSKNHIERDKAVHKYALPVQGDANGLLLTALDAQHPPPEGSSSLEVAAQPSIVLDNWVECTKRNQWRLALPRVNLDVLPPHWQCQSMTWLPGLNNCTYTEETTTNAVCNYLMRQSPTVGLIVNH</sequence>
<dbReference type="Gramene" id="Mp4g11140.1">
    <property type="protein sequence ID" value="Mp4g11140.1.cds"/>
    <property type="gene ID" value="Mp4g11140"/>
</dbReference>